<reference evidence="2 3" key="1">
    <citation type="submission" date="2019-11" db="EMBL/GenBank/DDBJ databases">
        <title>Whole genome sequence of Oryza granulata.</title>
        <authorList>
            <person name="Li W."/>
        </authorList>
    </citation>
    <scope>NUCLEOTIDE SEQUENCE [LARGE SCALE GENOMIC DNA]</scope>
    <source>
        <strain evidence="3">cv. Menghai</strain>
        <tissue evidence="2">Leaf</tissue>
    </source>
</reference>
<protein>
    <submittedName>
        <fullName evidence="2">Uncharacterized protein</fullName>
    </submittedName>
</protein>
<evidence type="ECO:0000313" key="3">
    <source>
        <dbReference type="Proteomes" id="UP000479710"/>
    </source>
</evidence>
<dbReference type="Proteomes" id="UP000479710">
    <property type="component" value="Unassembled WGS sequence"/>
</dbReference>
<organism evidence="2 3">
    <name type="scientific">Oryza meyeriana var. granulata</name>
    <dbReference type="NCBI Taxonomy" id="110450"/>
    <lineage>
        <taxon>Eukaryota</taxon>
        <taxon>Viridiplantae</taxon>
        <taxon>Streptophyta</taxon>
        <taxon>Embryophyta</taxon>
        <taxon>Tracheophyta</taxon>
        <taxon>Spermatophyta</taxon>
        <taxon>Magnoliopsida</taxon>
        <taxon>Liliopsida</taxon>
        <taxon>Poales</taxon>
        <taxon>Poaceae</taxon>
        <taxon>BOP clade</taxon>
        <taxon>Oryzoideae</taxon>
        <taxon>Oryzeae</taxon>
        <taxon>Oryzinae</taxon>
        <taxon>Oryza</taxon>
        <taxon>Oryza meyeriana</taxon>
    </lineage>
</organism>
<name>A0A6G1EHT7_9ORYZ</name>
<dbReference type="AlphaFoldDB" id="A0A6G1EHT7"/>
<comment type="caution">
    <text evidence="2">The sequence shown here is derived from an EMBL/GenBank/DDBJ whole genome shotgun (WGS) entry which is preliminary data.</text>
</comment>
<evidence type="ECO:0000256" key="1">
    <source>
        <dbReference type="SAM" id="MobiDB-lite"/>
    </source>
</evidence>
<feature type="region of interest" description="Disordered" evidence="1">
    <location>
        <begin position="42"/>
        <end position="61"/>
    </location>
</feature>
<gene>
    <name evidence="2" type="ORF">E2562_006407</name>
</gene>
<accession>A0A6G1EHT7</accession>
<proteinExistence type="predicted"/>
<sequence>MPRSPPSSSLLLPAGVPLCASAPGGGRRRCLSRGLLRLGVSCSRHGRSPSTRTRSLLPSSLHPVCVQPPPLQQLGRRRAATASAASSLVEVEGRAGAASAVLGRVGVAAGQLKATNA</sequence>
<dbReference type="EMBL" id="SPHZ02000003">
    <property type="protein sequence ID" value="KAF0923523.1"/>
    <property type="molecule type" value="Genomic_DNA"/>
</dbReference>
<keyword evidence="3" id="KW-1185">Reference proteome</keyword>
<evidence type="ECO:0000313" key="2">
    <source>
        <dbReference type="EMBL" id="KAF0923523.1"/>
    </source>
</evidence>